<evidence type="ECO:0000313" key="1">
    <source>
        <dbReference type="EMBL" id="KKK75428.1"/>
    </source>
</evidence>
<comment type="caution">
    <text evidence="1">The sequence shown here is derived from an EMBL/GenBank/DDBJ whole genome shotgun (WGS) entry which is preliminary data.</text>
</comment>
<organism evidence="1">
    <name type="scientific">marine sediment metagenome</name>
    <dbReference type="NCBI Taxonomy" id="412755"/>
    <lineage>
        <taxon>unclassified sequences</taxon>
        <taxon>metagenomes</taxon>
        <taxon>ecological metagenomes</taxon>
    </lineage>
</organism>
<protein>
    <submittedName>
        <fullName evidence="1">Uncharacterized protein</fullName>
    </submittedName>
</protein>
<reference evidence="1" key="1">
    <citation type="journal article" date="2015" name="Nature">
        <title>Complex archaea that bridge the gap between prokaryotes and eukaryotes.</title>
        <authorList>
            <person name="Spang A."/>
            <person name="Saw J.H."/>
            <person name="Jorgensen S.L."/>
            <person name="Zaremba-Niedzwiedzka K."/>
            <person name="Martijn J."/>
            <person name="Lind A.E."/>
            <person name="van Eijk R."/>
            <person name="Schleper C."/>
            <person name="Guy L."/>
            <person name="Ettema T.J."/>
        </authorList>
    </citation>
    <scope>NUCLEOTIDE SEQUENCE</scope>
</reference>
<accession>A0A0F8Y2C0</accession>
<proteinExistence type="predicted"/>
<sequence length="92" mass="10292">MNEIELGDTVKCNITGFVGTAVSKIEFINGCVQFGVLPKIIKKSRTDREGLMPEEVSIDSQSLEVIKSKEKKKIKKENNGGAMRRSFKQRGF</sequence>
<dbReference type="EMBL" id="LAZR01055871">
    <property type="protein sequence ID" value="KKK75428.1"/>
    <property type="molecule type" value="Genomic_DNA"/>
</dbReference>
<dbReference type="AlphaFoldDB" id="A0A0F8Y2C0"/>
<name>A0A0F8Y2C0_9ZZZZ</name>
<gene>
    <name evidence="1" type="ORF">LCGC14_2873810</name>
</gene>